<proteinExistence type="predicted"/>
<evidence type="ECO:0000313" key="3">
    <source>
        <dbReference type="Proteomes" id="UP000183567"/>
    </source>
</evidence>
<dbReference type="EMBL" id="LVVM01003950">
    <property type="protein sequence ID" value="OJA13989.1"/>
    <property type="molecule type" value="Genomic_DNA"/>
</dbReference>
<name>A0A1J8PYS3_9AGAM</name>
<feature type="non-terminal residue" evidence="2">
    <location>
        <position position="317"/>
    </location>
</feature>
<dbReference type="Pfam" id="PF17667">
    <property type="entry name" value="Pkinase_fungal"/>
    <property type="match status" value="1"/>
</dbReference>
<accession>A0A1J8PYS3</accession>
<dbReference type="InterPro" id="IPR040976">
    <property type="entry name" value="Pkinase_fungal"/>
</dbReference>
<dbReference type="OrthoDB" id="2679168at2759"/>
<evidence type="ECO:0000259" key="1">
    <source>
        <dbReference type="Pfam" id="PF17667"/>
    </source>
</evidence>
<feature type="domain" description="Fungal-type protein kinase" evidence="1">
    <location>
        <begin position="163"/>
        <end position="280"/>
    </location>
</feature>
<protein>
    <recommendedName>
        <fullName evidence="1">Fungal-type protein kinase domain-containing protein</fullName>
    </recommendedName>
</protein>
<sequence>MSSQYTPVKPHAGSIQNFNVVRASSEDSRTTYAGDLVGRIEYRSAKPINSYQHWSIANIDTVVKTIETKIRQEDDLTRFLQNVRDKLNERELYEPLKNIFRAIEGAVAKQTGYKRSQFRQLVEMSDHVPDTDNMPFPDSKPHFVLAEVPSTSEPLTPAIDVRVVKWRQICGFIEVKPKFEEGPNTHSKTVRTIVSQGANYARFILAARPFQLYVLCVFIYGSHFALGWYDRRGVIISNDYDIDGNLDILIRVVLQLTTHMTSYQLGHDKTAVLLEGHSYYQNQYPSFLVSMGGYGNTTPQWRTDGAPIWSSLSLLGR</sequence>
<gene>
    <name evidence="2" type="ORF">AZE42_04604</name>
</gene>
<dbReference type="AlphaFoldDB" id="A0A1J8PYS3"/>
<organism evidence="2 3">
    <name type="scientific">Rhizopogon vesiculosus</name>
    <dbReference type="NCBI Taxonomy" id="180088"/>
    <lineage>
        <taxon>Eukaryota</taxon>
        <taxon>Fungi</taxon>
        <taxon>Dikarya</taxon>
        <taxon>Basidiomycota</taxon>
        <taxon>Agaricomycotina</taxon>
        <taxon>Agaricomycetes</taxon>
        <taxon>Agaricomycetidae</taxon>
        <taxon>Boletales</taxon>
        <taxon>Suillineae</taxon>
        <taxon>Rhizopogonaceae</taxon>
        <taxon>Rhizopogon</taxon>
    </lineage>
</organism>
<keyword evidence="3" id="KW-1185">Reference proteome</keyword>
<dbReference type="Proteomes" id="UP000183567">
    <property type="component" value="Unassembled WGS sequence"/>
</dbReference>
<evidence type="ECO:0000313" key="2">
    <source>
        <dbReference type="EMBL" id="OJA13989.1"/>
    </source>
</evidence>
<comment type="caution">
    <text evidence="2">The sequence shown here is derived from an EMBL/GenBank/DDBJ whole genome shotgun (WGS) entry which is preliminary data.</text>
</comment>
<dbReference type="STRING" id="180088.A0A1J8PYS3"/>
<reference evidence="2 3" key="1">
    <citation type="submission" date="2016-03" db="EMBL/GenBank/DDBJ databases">
        <title>Comparative genomics of the ectomycorrhizal sister species Rhizopogon vinicolor and Rhizopogon vesiculosus (Basidiomycota: Boletales) reveals a divergence of the mating type B locus.</title>
        <authorList>
            <person name="Mujic A.B."/>
            <person name="Kuo A."/>
            <person name="Tritt A."/>
            <person name="Lipzen A."/>
            <person name="Chen C."/>
            <person name="Johnson J."/>
            <person name="Sharma A."/>
            <person name="Barry K."/>
            <person name="Grigoriev I.V."/>
            <person name="Spatafora J.W."/>
        </authorList>
    </citation>
    <scope>NUCLEOTIDE SEQUENCE [LARGE SCALE GENOMIC DNA]</scope>
    <source>
        <strain evidence="2 3">AM-OR11-056</strain>
    </source>
</reference>